<gene>
    <name evidence="2" type="ORF">ElyMa_006349500</name>
</gene>
<organism evidence="2 3">
    <name type="scientific">Elysia marginata</name>
    <dbReference type="NCBI Taxonomy" id="1093978"/>
    <lineage>
        <taxon>Eukaryota</taxon>
        <taxon>Metazoa</taxon>
        <taxon>Spiralia</taxon>
        <taxon>Lophotrochozoa</taxon>
        <taxon>Mollusca</taxon>
        <taxon>Gastropoda</taxon>
        <taxon>Heterobranchia</taxon>
        <taxon>Euthyneura</taxon>
        <taxon>Panpulmonata</taxon>
        <taxon>Sacoglossa</taxon>
        <taxon>Placobranchoidea</taxon>
        <taxon>Plakobranchidae</taxon>
        <taxon>Elysia</taxon>
    </lineage>
</organism>
<keyword evidence="3" id="KW-1185">Reference proteome</keyword>
<evidence type="ECO:0000313" key="2">
    <source>
        <dbReference type="EMBL" id="GFR98417.1"/>
    </source>
</evidence>
<accession>A0AAV4HM37</accession>
<evidence type="ECO:0000256" key="1">
    <source>
        <dbReference type="SAM" id="MobiDB-lite"/>
    </source>
</evidence>
<dbReference type="AlphaFoldDB" id="A0AAV4HM37"/>
<comment type="caution">
    <text evidence="2">The sequence shown here is derived from an EMBL/GenBank/DDBJ whole genome shotgun (WGS) entry which is preliminary data.</text>
</comment>
<proteinExistence type="predicted"/>
<name>A0AAV4HM37_9GAST</name>
<dbReference type="EMBL" id="BMAT01012739">
    <property type="protein sequence ID" value="GFR98417.1"/>
    <property type="molecule type" value="Genomic_DNA"/>
</dbReference>
<evidence type="ECO:0000313" key="3">
    <source>
        <dbReference type="Proteomes" id="UP000762676"/>
    </source>
</evidence>
<dbReference type="Proteomes" id="UP000762676">
    <property type="component" value="Unassembled WGS sequence"/>
</dbReference>
<feature type="region of interest" description="Disordered" evidence="1">
    <location>
        <begin position="1"/>
        <end position="27"/>
    </location>
</feature>
<protein>
    <submittedName>
        <fullName evidence="2">Uncharacterized protein</fullName>
    </submittedName>
</protein>
<sequence>MLMKKKNGAGGNMSSSKVKQARPNLTQPTRSVCVAPKRLQKQTLLKEKLLNFLFTMFTSTLLSRHVCLSVCSSVHLFGNFRNNLSYANPRFPFCMETSISAELAAYCNQ</sequence>
<feature type="compositionally biased region" description="Polar residues" evidence="1">
    <location>
        <begin position="12"/>
        <end position="27"/>
    </location>
</feature>
<reference evidence="2 3" key="1">
    <citation type="journal article" date="2021" name="Elife">
        <title>Chloroplast acquisition without the gene transfer in kleptoplastic sea slugs, Plakobranchus ocellatus.</title>
        <authorList>
            <person name="Maeda T."/>
            <person name="Takahashi S."/>
            <person name="Yoshida T."/>
            <person name="Shimamura S."/>
            <person name="Takaki Y."/>
            <person name="Nagai Y."/>
            <person name="Toyoda A."/>
            <person name="Suzuki Y."/>
            <person name="Arimoto A."/>
            <person name="Ishii H."/>
            <person name="Satoh N."/>
            <person name="Nishiyama T."/>
            <person name="Hasebe M."/>
            <person name="Maruyama T."/>
            <person name="Minagawa J."/>
            <person name="Obokata J."/>
            <person name="Shigenobu S."/>
        </authorList>
    </citation>
    <scope>NUCLEOTIDE SEQUENCE [LARGE SCALE GENOMIC DNA]</scope>
</reference>